<feature type="compositionally biased region" description="Acidic residues" evidence="6">
    <location>
        <begin position="550"/>
        <end position="559"/>
    </location>
</feature>
<dbReference type="Gene3D" id="2.40.40.20">
    <property type="match status" value="1"/>
</dbReference>
<evidence type="ECO:0000256" key="1">
    <source>
        <dbReference type="ARBA" id="ARBA00022485"/>
    </source>
</evidence>
<feature type="region of interest" description="Disordered" evidence="6">
    <location>
        <begin position="534"/>
        <end position="567"/>
    </location>
</feature>
<dbReference type="Gene3D" id="2.20.25.90">
    <property type="entry name" value="ADC-like domains"/>
    <property type="match status" value="1"/>
</dbReference>
<feature type="domain" description="Molybdopterin oxidoreductase" evidence="7">
    <location>
        <begin position="61"/>
        <end position="478"/>
    </location>
</feature>
<evidence type="ECO:0000256" key="5">
    <source>
        <dbReference type="ARBA" id="ARBA00023014"/>
    </source>
</evidence>
<gene>
    <name evidence="10" type="primary">nasA</name>
    <name evidence="10" type="ORF">ACFO0N_08825</name>
</gene>
<sequence>MTDPVSTTCMRCAVGCGHVHRGADRGYGLDTVRGDAAHPVNRGLACGRGIRESVDPAGEWLTRPLVRKVGPDGDGDLVRATWSDALDRAADAIGEAVAVDPDEVAVLGSGQQTNEAAYALGKLARGGVGTRNYDANTTLCMASAVRAYYDAFGSDAPPPTYDDIPDARSHVVWGANPAVAHPVMFRWIADSAEDPNSTLLVVDPVESETAEVADLHVAPDPGGDLALARAVLAQLVDTGRVDEAFVEAHTEGFGDLAASLPAVEDAATRAGVGVETVEALAGAFEAPTLVYWGMGVNQSIRGTATARALIDCCLASGNLGPGSGPFSLTGQANSMGTRVCSSKGSWPGHRDFDDPEERRFVADVWDVPVSRLPDDPGPGPVGVFEARPSVLWTVATNPAAGMPDAGRVREILDDAFVIAQDAFHTETVDYADVVLPAATWGESSGTAMNMERTVSRVRPAIDTPAGVRSDLDVVAAVGSRVAPGVFPHAELDPEAVFDEFRELTAGTDADCSGIDYDRLDRELAVRWPAPDAETSGGYRYCEREGGDGASDGDESELGEAADGPVAGWSFPTPSGKAHFSGGVADVDAESLPEPTGADYPLTLTTGRERDGYNTGVRSREGTPGPVRARINPETFAALAERTRLESAGPRTVVASRRGSVDAVLDLDESVPPGLLWLPIHHPTTNRLTHPATDPLSAEPNLKQCAVRLERPEGEESAGRDLGEDREVPADD</sequence>
<keyword evidence="11" id="KW-1185">Reference proteome</keyword>
<dbReference type="Gene3D" id="3.40.50.740">
    <property type="match status" value="1"/>
</dbReference>
<dbReference type="Pfam" id="PF04879">
    <property type="entry name" value="Molybdop_Fe4S4"/>
    <property type="match status" value="1"/>
</dbReference>
<accession>A0ABD5PBC2</accession>
<name>A0ABD5PBC2_9EURY</name>
<dbReference type="Proteomes" id="UP001595921">
    <property type="component" value="Unassembled WGS sequence"/>
</dbReference>
<dbReference type="Pfam" id="PF00384">
    <property type="entry name" value="Molybdopterin"/>
    <property type="match status" value="1"/>
</dbReference>
<evidence type="ECO:0000256" key="4">
    <source>
        <dbReference type="ARBA" id="ARBA00023004"/>
    </source>
</evidence>
<organism evidence="10 11">
    <name type="scientific">Halobium salinum</name>
    <dbReference type="NCBI Taxonomy" id="1364940"/>
    <lineage>
        <taxon>Archaea</taxon>
        <taxon>Methanobacteriati</taxon>
        <taxon>Methanobacteriota</taxon>
        <taxon>Stenosarchaea group</taxon>
        <taxon>Halobacteria</taxon>
        <taxon>Halobacteriales</taxon>
        <taxon>Haloferacaceae</taxon>
        <taxon>Halobium</taxon>
    </lineage>
</organism>
<dbReference type="InterPro" id="IPR050123">
    <property type="entry name" value="Prok_molybdopt-oxidoreductase"/>
</dbReference>
<feature type="domain" description="Molybdopterin dinucleotide-binding" evidence="8">
    <location>
        <begin position="601"/>
        <end position="705"/>
    </location>
</feature>
<comment type="caution">
    <text evidence="10">The sequence shown here is derived from an EMBL/GenBank/DDBJ whole genome shotgun (WGS) entry which is preliminary data.</text>
</comment>
<dbReference type="PANTHER" id="PTHR43105">
    <property type="entry name" value="RESPIRATORY NITRATE REDUCTASE"/>
    <property type="match status" value="1"/>
</dbReference>
<dbReference type="GO" id="GO:0047889">
    <property type="term" value="F:ferredoxin-nitrate reductase activity"/>
    <property type="evidence" value="ECO:0007669"/>
    <property type="project" value="UniProtKB-EC"/>
</dbReference>
<keyword evidence="5" id="KW-0411">Iron-sulfur</keyword>
<proteinExistence type="predicted"/>
<dbReference type="Gene3D" id="3.40.228.10">
    <property type="entry name" value="Dimethylsulfoxide Reductase, domain 2"/>
    <property type="match status" value="1"/>
</dbReference>
<dbReference type="GO" id="GO:0046872">
    <property type="term" value="F:metal ion binding"/>
    <property type="evidence" value="ECO:0007669"/>
    <property type="project" value="UniProtKB-KW"/>
</dbReference>
<dbReference type="RefSeq" id="WP_267624372.1">
    <property type="nucleotide sequence ID" value="NZ_JAODIW010000008.1"/>
</dbReference>
<evidence type="ECO:0000259" key="9">
    <source>
        <dbReference type="Pfam" id="PF04879"/>
    </source>
</evidence>
<keyword evidence="4" id="KW-0408">Iron</keyword>
<dbReference type="CDD" id="cd00508">
    <property type="entry name" value="MopB_CT_Fdh-Nap-like"/>
    <property type="match status" value="1"/>
</dbReference>
<dbReference type="InterPro" id="IPR006657">
    <property type="entry name" value="MoPterin_dinucl-bd_dom"/>
</dbReference>
<evidence type="ECO:0000256" key="2">
    <source>
        <dbReference type="ARBA" id="ARBA00022723"/>
    </source>
</evidence>
<evidence type="ECO:0000256" key="6">
    <source>
        <dbReference type="SAM" id="MobiDB-lite"/>
    </source>
</evidence>
<dbReference type="SUPFAM" id="SSF53706">
    <property type="entry name" value="Formate dehydrogenase/DMSO reductase, domains 1-3"/>
    <property type="match status" value="1"/>
</dbReference>
<reference evidence="10 11" key="1">
    <citation type="journal article" date="2019" name="Int. J. Syst. Evol. Microbiol.">
        <title>The Global Catalogue of Microorganisms (GCM) 10K type strain sequencing project: providing services to taxonomists for standard genome sequencing and annotation.</title>
        <authorList>
            <consortium name="The Broad Institute Genomics Platform"/>
            <consortium name="The Broad Institute Genome Sequencing Center for Infectious Disease"/>
            <person name="Wu L."/>
            <person name="Ma J."/>
        </authorList>
    </citation>
    <scope>NUCLEOTIDE SEQUENCE [LARGE SCALE GENOMIC DNA]</scope>
    <source>
        <strain evidence="10 11">CGMCC 1.12553</strain>
    </source>
</reference>
<evidence type="ECO:0000256" key="3">
    <source>
        <dbReference type="ARBA" id="ARBA00023002"/>
    </source>
</evidence>
<dbReference type="InterPro" id="IPR006656">
    <property type="entry name" value="Mopterin_OxRdtase"/>
</dbReference>
<protein>
    <submittedName>
        <fullName evidence="10">Assimilatory nitrate reductase NasA</fullName>
        <ecNumber evidence="10">1.7.7.2</ecNumber>
    </submittedName>
</protein>
<feature type="region of interest" description="Disordered" evidence="6">
    <location>
        <begin position="706"/>
        <end position="731"/>
    </location>
</feature>
<evidence type="ECO:0000313" key="10">
    <source>
        <dbReference type="EMBL" id="MFC4358048.1"/>
    </source>
</evidence>
<feature type="compositionally biased region" description="Basic and acidic residues" evidence="6">
    <location>
        <begin position="707"/>
        <end position="731"/>
    </location>
</feature>
<dbReference type="EMBL" id="JBHSDS010000006">
    <property type="protein sequence ID" value="MFC4358048.1"/>
    <property type="molecule type" value="Genomic_DNA"/>
</dbReference>
<dbReference type="Pfam" id="PF01568">
    <property type="entry name" value="Molydop_binding"/>
    <property type="match status" value="1"/>
</dbReference>
<dbReference type="PANTHER" id="PTHR43105:SF9">
    <property type="entry name" value="NADPH-FE(3+) OXIDOREDUCTASE SUBUNIT ALPHA"/>
    <property type="match status" value="1"/>
</dbReference>
<dbReference type="InterPro" id="IPR006963">
    <property type="entry name" value="Mopterin_OxRdtase_4Fe-4S_dom"/>
</dbReference>
<dbReference type="InterPro" id="IPR054894">
    <property type="entry name" value="Nitr_red_NasA"/>
</dbReference>
<dbReference type="AlphaFoldDB" id="A0ABD5PBC2"/>
<feature type="region of interest" description="Disordered" evidence="6">
    <location>
        <begin position="590"/>
        <end position="628"/>
    </location>
</feature>
<dbReference type="GO" id="GO:0051539">
    <property type="term" value="F:4 iron, 4 sulfur cluster binding"/>
    <property type="evidence" value="ECO:0007669"/>
    <property type="project" value="UniProtKB-KW"/>
</dbReference>
<evidence type="ECO:0000313" key="11">
    <source>
        <dbReference type="Proteomes" id="UP001595921"/>
    </source>
</evidence>
<dbReference type="SUPFAM" id="SSF50692">
    <property type="entry name" value="ADC-like"/>
    <property type="match status" value="1"/>
</dbReference>
<keyword evidence="2" id="KW-0479">Metal-binding</keyword>
<evidence type="ECO:0000259" key="7">
    <source>
        <dbReference type="Pfam" id="PF00384"/>
    </source>
</evidence>
<dbReference type="NCBIfam" id="NF041323">
    <property type="entry name" value="Nitr_red_NasA_Halo"/>
    <property type="match status" value="1"/>
</dbReference>
<evidence type="ECO:0000259" key="8">
    <source>
        <dbReference type="Pfam" id="PF01568"/>
    </source>
</evidence>
<dbReference type="EC" id="1.7.7.2" evidence="10"/>
<keyword evidence="3 10" id="KW-0560">Oxidoreductase</keyword>
<keyword evidence="1" id="KW-0004">4Fe-4S</keyword>
<feature type="domain" description="4Fe-4S Mo/W bis-MGD-type" evidence="9">
    <location>
        <begin position="5"/>
        <end position="49"/>
    </location>
</feature>
<dbReference type="InterPro" id="IPR009010">
    <property type="entry name" value="Asp_de-COase-like_dom_sf"/>
</dbReference>